<dbReference type="CDD" id="cd18030">
    <property type="entry name" value="DEXHc_RE_I_HsdR"/>
    <property type="match status" value="1"/>
</dbReference>
<accession>A0A852TXY1</accession>
<evidence type="ECO:0000313" key="13">
    <source>
        <dbReference type="EMBL" id="NYE48859.1"/>
    </source>
</evidence>
<evidence type="ECO:0000256" key="6">
    <source>
        <dbReference type="ARBA" id="ARBA00022747"/>
    </source>
</evidence>
<dbReference type="Gene3D" id="3.40.50.300">
    <property type="entry name" value="P-loop containing nucleotide triphosphate hydrolases"/>
    <property type="match status" value="2"/>
</dbReference>
<dbReference type="Pfam" id="PF18766">
    <property type="entry name" value="SWI2_SNF2"/>
    <property type="match status" value="1"/>
</dbReference>
<dbReference type="PANTHER" id="PTHR30195">
    <property type="entry name" value="TYPE I SITE-SPECIFIC DEOXYRIBONUCLEASE PROTEIN SUBUNIT M AND R"/>
    <property type="match status" value="1"/>
</dbReference>
<comment type="catalytic activity">
    <reaction evidence="1 11">
        <text>Endonucleolytic cleavage of DNA to give random double-stranded fragments with terminal 5'-phosphates, ATP is simultaneously hydrolyzed.</text>
        <dbReference type="EC" id="3.1.21.3"/>
    </reaction>
</comment>
<dbReference type="GO" id="GO:0005524">
    <property type="term" value="F:ATP binding"/>
    <property type="evidence" value="ECO:0007669"/>
    <property type="project" value="UniProtKB-KW"/>
</dbReference>
<proteinExistence type="inferred from homology"/>
<gene>
    <name evidence="13" type="ORF">HDA32_003979</name>
</gene>
<sequence>MSQYPDDALSALPDYPRDPDEAQWEAWALEWLAEPCGWEHVPGHELAPRRDGSGERRAWDDLLLPKRLAAAVTRINPQLPADAVAEVVEEFAKRESADPFHEFHRLHTLITKGVKVEVTDPDSGQTVTETAWALDFTAPHANEFLAASQVTVKDPAGGSSRTRTRRLDVVGYVNGLPLAVFELKAAGATDGSREAHAQLHTYRDEYGATALAPVAFAVASDGITARVGTLHTPWEHMAPWDVDEEGDPIALATDRDDESRPTALETLVAGVFAPVRFLDLLENFLAFSRDNGNAVDTVRLAKAHQYKAVNEAISATVTAVAGDGRIGVVWHTQGSGKSKEMEFYAAKALKHPALRNPTIVVLTDRLDLDNQLYTGFAASDLLPEEPQQAERTEQLSHLLERPSGGIVFSTLQKFRVSKEEKEAGLDHRVLTTRRNVVVIVDEAHRSHYGLLEGFAKNLRDALPNAAYIAFTGTPISEDDRNTRSVFGDYIDVYDLSRAVRDGATVRVYYENRHIPVSLPKDIDPELLDGRAEELTADLDEEERKRAGRALAAYEDVVGAPDRIERLAADIVAHWERRREEMRKLLTTTGDHPRPVPGKAMIVGLSRRICAELYAAITRLRPSWHSDDDATGTIKCVYTGDAADRQPVREHVRTPGQIKAIQRRATDPEDELELVIVQSLWLTGFDSPPLHTLYLDKPMRDAALMQAIARVNRRFGEKPAGLVVDFLGIADRLTEALAKYTLTDQREKPIGEAVEEAVTLVKQQHHILDGMLHGLNWRVKRDSGRPKAFLNAVLDAVDFLKRPEPDLEEGKPTLVQRFTDHARKLSRAFSLCPTEADLRPLLPDLEFFESVRRYLGKLSAEEKAARGMASAADVELAIRQLTAGAVAADEVVDIYEAAGLEKPDLSHLDEDFIRRLKESSRPNLAIEALRRAIEREVKAVYPHNVVKQEGFIEKLMKTMNRYTNGALTAAAVIAELVEFAKEVSADRGRAAELGLDEDELAFYDAVAQNESAVRELGDGKLAVIARDLVKRVKEDASVDWSQRIQVKALLRSKVKRLLKKHGYPPDAQESAVDQVLFQAESYAEYWSSR</sequence>
<dbReference type="Pfam" id="PF22679">
    <property type="entry name" value="T1R_D3-like"/>
    <property type="match status" value="1"/>
</dbReference>
<evidence type="ECO:0000256" key="11">
    <source>
        <dbReference type="RuleBase" id="RU364115"/>
    </source>
</evidence>
<reference evidence="13 14" key="1">
    <citation type="submission" date="2020-07" db="EMBL/GenBank/DDBJ databases">
        <title>Sequencing the genomes of 1000 actinobacteria strains.</title>
        <authorList>
            <person name="Klenk H.-P."/>
        </authorList>
    </citation>
    <scope>NUCLEOTIDE SEQUENCE [LARGE SCALE GENOMIC DNA]</scope>
    <source>
        <strain evidence="13 14">CXB654</strain>
    </source>
</reference>
<comment type="subunit">
    <text evidence="3 11">The type I restriction/modification system is composed of three polypeptides R, M and S.</text>
</comment>
<dbReference type="InterPro" id="IPR027417">
    <property type="entry name" value="P-loop_NTPase"/>
</dbReference>
<dbReference type="EC" id="3.1.21.3" evidence="11"/>
<dbReference type="Pfam" id="PF04313">
    <property type="entry name" value="HSDR_N"/>
    <property type="match status" value="1"/>
</dbReference>
<evidence type="ECO:0000256" key="2">
    <source>
        <dbReference type="ARBA" id="ARBA00008598"/>
    </source>
</evidence>
<keyword evidence="9 11" id="KW-0067">ATP-binding</keyword>
<dbReference type="EMBL" id="JACCCC010000001">
    <property type="protein sequence ID" value="NYE48859.1"/>
    <property type="molecule type" value="Genomic_DNA"/>
</dbReference>
<feature type="domain" description="Helicase ATP-binding" evidence="12">
    <location>
        <begin position="318"/>
        <end position="492"/>
    </location>
</feature>
<evidence type="ECO:0000256" key="4">
    <source>
        <dbReference type="ARBA" id="ARBA00022722"/>
    </source>
</evidence>
<evidence type="ECO:0000256" key="3">
    <source>
        <dbReference type="ARBA" id="ARBA00011296"/>
    </source>
</evidence>
<dbReference type="RefSeq" id="WP_179644617.1">
    <property type="nucleotide sequence ID" value="NZ_BAAAYY010000010.1"/>
</dbReference>
<dbReference type="InterPro" id="IPR051268">
    <property type="entry name" value="Type-I_R_enzyme_R_subunit"/>
</dbReference>
<protein>
    <recommendedName>
        <fullName evidence="11">Type I restriction enzyme endonuclease subunit</fullName>
        <shortName evidence="11">R protein</shortName>
        <ecNumber evidence="11">3.1.21.3</ecNumber>
    </recommendedName>
</protein>
<dbReference type="GO" id="GO:0009035">
    <property type="term" value="F:type I site-specific deoxyribonuclease activity"/>
    <property type="evidence" value="ECO:0007669"/>
    <property type="project" value="UniProtKB-EC"/>
</dbReference>
<dbReference type="InterPro" id="IPR004473">
    <property type="entry name" value="Restrct_endonuc_typeI_HsdR"/>
</dbReference>
<evidence type="ECO:0000259" key="12">
    <source>
        <dbReference type="PROSITE" id="PS51192"/>
    </source>
</evidence>
<dbReference type="InterPro" id="IPR055180">
    <property type="entry name" value="HsdR_RecA-like_helicase_dom_2"/>
</dbReference>
<dbReference type="GO" id="GO:0009307">
    <property type="term" value="P:DNA restriction-modification system"/>
    <property type="evidence" value="ECO:0007669"/>
    <property type="project" value="UniProtKB-KW"/>
</dbReference>
<dbReference type="Proteomes" id="UP000589036">
    <property type="component" value="Unassembled WGS sequence"/>
</dbReference>
<evidence type="ECO:0000256" key="8">
    <source>
        <dbReference type="ARBA" id="ARBA00022801"/>
    </source>
</evidence>
<dbReference type="AlphaFoldDB" id="A0A852TXY1"/>
<comment type="caution">
    <text evidence="13">The sequence shown here is derived from an EMBL/GenBank/DDBJ whole genome shotgun (WGS) entry which is preliminary data.</text>
</comment>
<dbReference type="InterPro" id="IPR014001">
    <property type="entry name" value="Helicase_ATP-bd"/>
</dbReference>
<dbReference type="SUPFAM" id="SSF52540">
    <property type="entry name" value="P-loop containing nucleoside triphosphate hydrolases"/>
    <property type="match status" value="1"/>
</dbReference>
<keyword evidence="5 11" id="KW-0547">Nucleotide-binding</keyword>
<evidence type="ECO:0000256" key="9">
    <source>
        <dbReference type="ARBA" id="ARBA00022840"/>
    </source>
</evidence>
<dbReference type="CDD" id="cd22332">
    <property type="entry name" value="HsdR_N"/>
    <property type="match status" value="1"/>
</dbReference>
<keyword evidence="7" id="KW-0255">Endonuclease</keyword>
<comment type="function">
    <text evidence="11">Subunit R is required for both nuclease and ATPase activities, but not for modification.</text>
</comment>
<dbReference type="CDD" id="cd18800">
    <property type="entry name" value="SF2_C_EcoR124I-like"/>
    <property type="match status" value="1"/>
</dbReference>
<dbReference type="PANTHER" id="PTHR30195:SF15">
    <property type="entry name" value="TYPE I RESTRICTION ENZYME HINDI ENDONUCLEASE SUBUNIT"/>
    <property type="match status" value="1"/>
</dbReference>
<dbReference type="PROSITE" id="PS51192">
    <property type="entry name" value="HELICASE_ATP_BIND_1"/>
    <property type="match status" value="1"/>
</dbReference>
<name>A0A852TXY1_9ACTN</name>
<dbReference type="InterPro" id="IPR021810">
    <property type="entry name" value="T1RH-like_C"/>
</dbReference>
<keyword evidence="8 11" id="KW-0378">Hydrolase</keyword>
<dbReference type="InterPro" id="IPR007409">
    <property type="entry name" value="Restrct_endonuc_type1_HsdR_N"/>
</dbReference>
<dbReference type="Gene3D" id="3.90.1570.50">
    <property type="match status" value="1"/>
</dbReference>
<keyword evidence="6 11" id="KW-0680">Restriction system</keyword>
<evidence type="ECO:0000256" key="10">
    <source>
        <dbReference type="ARBA" id="ARBA00023125"/>
    </source>
</evidence>
<comment type="similarity">
    <text evidence="2 11">Belongs to the HsdR family.</text>
</comment>
<evidence type="ECO:0000256" key="5">
    <source>
        <dbReference type="ARBA" id="ARBA00022741"/>
    </source>
</evidence>
<evidence type="ECO:0000313" key="14">
    <source>
        <dbReference type="Proteomes" id="UP000589036"/>
    </source>
</evidence>
<organism evidence="13 14">
    <name type="scientific">Spinactinospora alkalitolerans</name>
    <dbReference type="NCBI Taxonomy" id="687207"/>
    <lineage>
        <taxon>Bacteria</taxon>
        <taxon>Bacillati</taxon>
        <taxon>Actinomycetota</taxon>
        <taxon>Actinomycetes</taxon>
        <taxon>Streptosporangiales</taxon>
        <taxon>Nocardiopsidaceae</taxon>
        <taxon>Spinactinospora</taxon>
    </lineage>
</organism>
<dbReference type="SMART" id="SM00487">
    <property type="entry name" value="DEXDc"/>
    <property type="match status" value="1"/>
</dbReference>
<dbReference type="Pfam" id="PF11867">
    <property type="entry name" value="T1RH-like_C"/>
    <property type="match status" value="1"/>
</dbReference>
<keyword evidence="4" id="KW-0540">Nuclease</keyword>
<dbReference type="GO" id="GO:0003677">
    <property type="term" value="F:DNA binding"/>
    <property type="evidence" value="ECO:0007669"/>
    <property type="project" value="UniProtKB-KW"/>
</dbReference>
<dbReference type="InterPro" id="IPR040980">
    <property type="entry name" value="SWI2_SNF2"/>
</dbReference>
<evidence type="ECO:0000256" key="7">
    <source>
        <dbReference type="ARBA" id="ARBA00022759"/>
    </source>
</evidence>
<dbReference type="NCBIfam" id="TIGR00348">
    <property type="entry name" value="hsdR"/>
    <property type="match status" value="1"/>
</dbReference>
<keyword evidence="14" id="KW-1185">Reference proteome</keyword>
<evidence type="ECO:0000256" key="1">
    <source>
        <dbReference type="ARBA" id="ARBA00000851"/>
    </source>
</evidence>
<keyword evidence="10 11" id="KW-0238">DNA-binding</keyword>